<gene>
    <name evidence="1" type="ORF">PS870_00491</name>
</gene>
<dbReference type="EMBL" id="CABVIK010000002">
    <property type="protein sequence ID" value="VVO55027.1"/>
    <property type="molecule type" value="Genomic_DNA"/>
</dbReference>
<proteinExistence type="predicted"/>
<evidence type="ECO:0000313" key="1">
    <source>
        <dbReference type="EMBL" id="VVO55027.1"/>
    </source>
</evidence>
<dbReference type="Pfam" id="PF10076">
    <property type="entry name" value="Phage_Mu_Gp48"/>
    <property type="match status" value="1"/>
</dbReference>
<reference evidence="1 2" key="1">
    <citation type="submission" date="2019-09" db="EMBL/GenBank/DDBJ databases">
        <authorList>
            <person name="Chandra G."/>
            <person name="Truman W A."/>
        </authorList>
    </citation>
    <scope>NUCLEOTIDE SEQUENCE [LARGE SCALE GENOMIC DNA]</scope>
    <source>
        <strain evidence="1">PS870</strain>
    </source>
</reference>
<dbReference type="InterPro" id="IPR018755">
    <property type="entry name" value="Phage_Mu_Gp48"/>
</dbReference>
<accession>A0A5E7GWZ3</accession>
<evidence type="ECO:0000313" key="2">
    <source>
        <dbReference type="Proteomes" id="UP000349468"/>
    </source>
</evidence>
<dbReference type="Proteomes" id="UP000349468">
    <property type="component" value="Unassembled WGS sequence"/>
</dbReference>
<dbReference type="RefSeq" id="WP_154911656.1">
    <property type="nucleotide sequence ID" value="NZ_CABVIK010000002.1"/>
</dbReference>
<organism evidence="1 2">
    <name type="scientific">Pseudomonas fluorescens</name>
    <dbReference type="NCBI Taxonomy" id="294"/>
    <lineage>
        <taxon>Bacteria</taxon>
        <taxon>Pseudomonadati</taxon>
        <taxon>Pseudomonadota</taxon>
        <taxon>Gammaproteobacteria</taxon>
        <taxon>Pseudomonadales</taxon>
        <taxon>Pseudomonadaceae</taxon>
        <taxon>Pseudomonas</taxon>
    </lineage>
</organism>
<evidence type="ECO:0008006" key="3">
    <source>
        <dbReference type="Google" id="ProtNLM"/>
    </source>
</evidence>
<name>A0A5E7GWZ3_PSEFL</name>
<protein>
    <recommendedName>
        <fullName evidence="3">Phage tail protein</fullName>
    </recommendedName>
</protein>
<dbReference type="AlphaFoldDB" id="A0A5E7GWZ3"/>
<sequence length="198" mass="21774">MPKPSFTDADFTSALLGLLPRGRVWPKELSSVQAQAMSCYAPTFTRISDSALYLLEDLFPASTINFLPEWEATLGLPDPCVGVSPTFQARRRQVVARFSSSGGQSIQFFEAFAQGLGYAVTVTQYAPFRCGQSVCGQQLGGEDWFFTWAINSPLHTINHFRVGQSATSEPLSSWGNAVLECELAQAKPAHTILQFHYL</sequence>